<dbReference type="InterPro" id="IPR050180">
    <property type="entry name" value="RNR_Ribonuclease"/>
</dbReference>
<gene>
    <name evidence="2" type="ORF">FYJ85_07050</name>
</gene>
<dbReference type="InterPro" id="IPR012340">
    <property type="entry name" value="NA-bd_OB-fold"/>
</dbReference>
<reference evidence="2 3" key="1">
    <citation type="submission" date="2019-08" db="EMBL/GenBank/DDBJ databases">
        <title>In-depth cultivation of the pig gut microbiome towards novel bacterial diversity and tailored functional studies.</title>
        <authorList>
            <person name="Wylensek D."/>
            <person name="Hitch T.C.A."/>
            <person name="Clavel T."/>
        </authorList>
    </citation>
    <scope>NUCLEOTIDE SEQUENCE [LARGE SCALE GENOMIC DNA]</scope>
    <source>
        <strain evidence="2 3">BBE-744-WT-12</strain>
    </source>
</reference>
<dbReference type="GO" id="GO:0003723">
    <property type="term" value="F:RNA binding"/>
    <property type="evidence" value="ECO:0007669"/>
    <property type="project" value="InterPro"/>
</dbReference>
<dbReference type="AlphaFoldDB" id="A0A844G1K4"/>
<dbReference type="SMART" id="SM00955">
    <property type="entry name" value="RNB"/>
    <property type="match status" value="1"/>
</dbReference>
<dbReference type="GO" id="GO:0000932">
    <property type="term" value="C:P-body"/>
    <property type="evidence" value="ECO:0007669"/>
    <property type="project" value="TreeGrafter"/>
</dbReference>
<dbReference type="Proteomes" id="UP000435649">
    <property type="component" value="Unassembled WGS sequence"/>
</dbReference>
<dbReference type="SUPFAM" id="SSF50249">
    <property type="entry name" value="Nucleic acid-binding proteins"/>
    <property type="match status" value="1"/>
</dbReference>
<dbReference type="PANTHER" id="PTHR23355:SF42">
    <property type="entry name" value="RIBONUCLEASE II, CHLOROPLASTIC_MITOCHONDRIAL"/>
    <property type="match status" value="1"/>
</dbReference>
<dbReference type="InterPro" id="IPR036388">
    <property type="entry name" value="WH-like_DNA-bd_sf"/>
</dbReference>
<dbReference type="Gene3D" id="1.10.10.10">
    <property type="entry name" value="Winged helix-like DNA-binding domain superfamily/Winged helix DNA-binding domain"/>
    <property type="match status" value="1"/>
</dbReference>
<dbReference type="EMBL" id="VUNS01000005">
    <property type="protein sequence ID" value="MST96802.1"/>
    <property type="molecule type" value="Genomic_DNA"/>
</dbReference>
<comment type="caution">
    <text evidence="2">The sequence shown here is derived from an EMBL/GenBank/DDBJ whole genome shotgun (WGS) entry which is preliminary data.</text>
</comment>
<name>A0A844G1K4_9BACT</name>
<organism evidence="2 3">
    <name type="scientific">Victivallis lenta</name>
    <dbReference type="NCBI Taxonomy" id="2606640"/>
    <lineage>
        <taxon>Bacteria</taxon>
        <taxon>Pseudomonadati</taxon>
        <taxon>Lentisphaerota</taxon>
        <taxon>Lentisphaeria</taxon>
        <taxon>Victivallales</taxon>
        <taxon>Victivallaceae</taxon>
        <taxon>Victivallis</taxon>
    </lineage>
</organism>
<evidence type="ECO:0000313" key="3">
    <source>
        <dbReference type="Proteomes" id="UP000435649"/>
    </source>
</evidence>
<dbReference type="InterPro" id="IPR056404">
    <property type="entry name" value="HTH_RNase_II"/>
</dbReference>
<evidence type="ECO:0000313" key="2">
    <source>
        <dbReference type="EMBL" id="MST96802.1"/>
    </source>
</evidence>
<dbReference type="Pfam" id="PF23161">
    <property type="entry name" value="HTH_RNase_II"/>
    <property type="match status" value="1"/>
</dbReference>
<dbReference type="RefSeq" id="WP_106052237.1">
    <property type="nucleotide sequence ID" value="NZ_CALXOB010000026.1"/>
</dbReference>
<evidence type="ECO:0000259" key="1">
    <source>
        <dbReference type="SMART" id="SM00955"/>
    </source>
</evidence>
<dbReference type="PANTHER" id="PTHR23355">
    <property type="entry name" value="RIBONUCLEASE"/>
    <property type="match status" value="1"/>
</dbReference>
<dbReference type="GO" id="GO:0000175">
    <property type="term" value="F:3'-5'-RNA exonuclease activity"/>
    <property type="evidence" value="ECO:0007669"/>
    <property type="project" value="TreeGrafter"/>
</dbReference>
<dbReference type="Pfam" id="PF00773">
    <property type="entry name" value="RNB"/>
    <property type="match status" value="1"/>
</dbReference>
<feature type="domain" description="RNB" evidence="1">
    <location>
        <begin position="230"/>
        <end position="506"/>
    </location>
</feature>
<protein>
    <submittedName>
        <fullName evidence="2">RNB domain-containing ribonuclease</fullName>
    </submittedName>
</protein>
<dbReference type="InterPro" id="IPR001900">
    <property type="entry name" value="RNase_II/R"/>
</dbReference>
<dbReference type="GO" id="GO:0006402">
    <property type="term" value="P:mRNA catabolic process"/>
    <property type="evidence" value="ECO:0007669"/>
    <property type="project" value="TreeGrafter"/>
</dbReference>
<accession>A0A844G1K4</accession>
<proteinExistence type="predicted"/>
<keyword evidence="3" id="KW-1185">Reference proteome</keyword>
<sequence>MPSFNPGALVLYHGKSACVTAVTKDKIEIRIEGGNTKSVRAKDIEFLHPGPAASLPPAVLPAPDAGELIELIEGEQLPFAEFAELAYGSRSAAAFYSAWLLLQDGTCFTGSVENGVAARPREEIEAALAAAREKEEKLRRRAELIDRIRSGALLPEDLPAMREIEQVAFGESASSRLLKELDIEPTPQKAHALLLRLGVWDLFVNPHPRRAGVGLEDPSCPLGTLPDEERTDLTHLAALAIDDEGSNDPDDAVSCEDGLLWVHVADPAALVTPGSEADGEAMSRGENLYLPEGITHMLPPEATGMFGLGLQAESPALSFAIRITDDGEAVLEKMVLSRVRVERLTYEGAAARWEESPLRELRPMLERFKQNRRAAGALFIDLPEVKIKVREREVAITPVGITPERELVANAMLAAGSAVARYADEHGIALPFATQPPPDAAGLPEGIEPGLAAMFALRRSCPPSVVSTVASPHAGLGLPCYARVTSPLRRYGDLLAHQQLRRIIRGEEPLSMEYLDERLAAAEREALARRRLERQSNEFWTQVFLALHPGYESEAFMVFRQDDRLTYLIPELAYEFKNRFGGKIALGERVAVQLTRSDPAEGVANFRIV</sequence>